<comment type="caution">
    <text evidence="2">The sequence shown here is derived from an EMBL/GenBank/DDBJ whole genome shotgun (WGS) entry which is preliminary data.</text>
</comment>
<reference evidence="3" key="1">
    <citation type="submission" date="2016-06" db="EMBL/GenBank/DDBJ databases">
        <title>Draft genome sequence of Desulfoplanes formicivorans strain Pf12B.</title>
        <authorList>
            <person name="Watanabe M."/>
            <person name="Kojima H."/>
            <person name="Fukui M."/>
        </authorList>
    </citation>
    <scope>NUCLEOTIDE SEQUENCE [LARGE SCALE GENOMIC DNA]</scope>
    <source>
        <strain evidence="3">Pf12B</strain>
    </source>
</reference>
<dbReference type="STRING" id="1592317.DPF_1975"/>
<dbReference type="EMBL" id="BDFE01000017">
    <property type="protein sequence ID" value="GAU09253.1"/>
    <property type="molecule type" value="Genomic_DNA"/>
</dbReference>
<evidence type="ECO:0000313" key="3">
    <source>
        <dbReference type="Proteomes" id="UP000095200"/>
    </source>
</evidence>
<dbReference type="RefSeq" id="WP_069859510.1">
    <property type="nucleotide sequence ID" value="NZ_BDFE01000017.1"/>
</dbReference>
<proteinExistence type="predicted"/>
<accession>A0A194AIU7</accession>
<name>A0A194AIU7_9BACT</name>
<organism evidence="2 3">
    <name type="scientific">Desulfoplanes formicivorans</name>
    <dbReference type="NCBI Taxonomy" id="1592317"/>
    <lineage>
        <taxon>Bacteria</taxon>
        <taxon>Pseudomonadati</taxon>
        <taxon>Thermodesulfobacteriota</taxon>
        <taxon>Desulfovibrionia</taxon>
        <taxon>Desulfovibrionales</taxon>
        <taxon>Desulfoplanaceae</taxon>
        <taxon>Desulfoplanes</taxon>
    </lineage>
</organism>
<dbReference type="AlphaFoldDB" id="A0A194AIU7"/>
<protein>
    <recommendedName>
        <fullName evidence="1">DUF4340 domain-containing protein</fullName>
    </recommendedName>
</protein>
<evidence type="ECO:0000259" key="1">
    <source>
        <dbReference type="Pfam" id="PF14238"/>
    </source>
</evidence>
<feature type="domain" description="DUF4340" evidence="1">
    <location>
        <begin position="68"/>
        <end position="262"/>
    </location>
</feature>
<dbReference type="InterPro" id="IPR025641">
    <property type="entry name" value="DUF4340"/>
</dbReference>
<gene>
    <name evidence="2" type="ORF">DPF_1975</name>
</gene>
<keyword evidence="3" id="KW-1185">Reference proteome</keyword>
<dbReference type="Proteomes" id="UP000095200">
    <property type="component" value="Unassembled WGS sequence"/>
</dbReference>
<dbReference type="Pfam" id="PF14238">
    <property type="entry name" value="DUF4340"/>
    <property type="match status" value="1"/>
</dbReference>
<evidence type="ECO:0000313" key="2">
    <source>
        <dbReference type="EMBL" id="GAU09253.1"/>
    </source>
</evidence>
<sequence>MNTKIKLLAVLLGVQILLALGLGLSDWRSTTPTQARLVQGVLRDTIDTITLEGPDKEKIVLARKNGAWVLAQRGDFPADTHRVNAMLDRLLGLQTGTPVATTREARARFKVAETSFEKRISLASEGKPRVVVYLGTSPGLRQVHARVDDEDAIYAVHMASYDVPLRPSQWEDKTVLQFPEKEIAGVRLGEVHVRKESKTMSGQSAAVNATNASTVTVWHLEGDEDGQEVNATSVDKLITWLASIRFDEVFDTSSGQEDALEKPVVQFEIEGAHGQNRMYRLFHLPEQKTYVMTHSDRPEYFRLSTNTAEQLMEACEQETWVVDPAKPSHKTVPAGASPREKTT</sequence>